<keyword evidence="1" id="KW-1133">Transmembrane helix</keyword>
<protein>
    <submittedName>
        <fullName evidence="2">Uncharacterized protein</fullName>
    </submittedName>
</protein>
<evidence type="ECO:0000313" key="2">
    <source>
        <dbReference type="EMBL" id="OCH23247.1"/>
    </source>
</evidence>
<dbReference type="OrthoDB" id="5889729at2"/>
<proteinExistence type="predicted"/>
<dbReference type="STRING" id="688.A6E04_04910"/>
<dbReference type="RefSeq" id="WP_017021658.1">
    <property type="nucleotide sequence ID" value="NZ_CAWMPN010000004.1"/>
</dbReference>
<dbReference type="Proteomes" id="UP000093523">
    <property type="component" value="Unassembled WGS sequence"/>
</dbReference>
<gene>
    <name evidence="2" type="ORF">A6E04_04910</name>
</gene>
<feature type="transmembrane region" description="Helical" evidence="1">
    <location>
        <begin position="77"/>
        <end position="95"/>
    </location>
</feature>
<dbReference type="EMBL" id="MAJU01000004">
    <property type="protein sequence ID" value="OCH23247.1"/>
    <property type="molecule type" value="Genomic_DNA"/>
</dbReference>
<organism evidence="2 3">
    <name type="scientific">Aliivibrio logei</name>
    <name type="common">Vibrio logei</name>
    <dbReference type="NCBI Taxonomy" id="688"/>
    <lineage>
        <taxon>Bacteria</taxon>
        <taxon>Pseudomonadati</taxon>
        <taxon>Pseudomonadota</taxon>
        <taxon>Gammaproteobacteria</taxon>
        <taxon>Vibrionales</taxon>
        <taxon>Vibrionaceae</taxon>
        <taxon>Aliivibrio</taxon>
    </lineage>
</organism>
<comment type="caution">
    <text evidence="2">The sequence shown here is derived from an EMBL/GenBank/DDBJ whole genome shotgun (WGS) entry which is preliminary data.</text>
</comment>
<keyword evidence="1" id="KW-0472">Membrane</keyword>
<sequence>MSNKHILVANSETSFLDLCTNNLVSGCDVYCTFEVCDEDMGWMKHNLKRSHGHDLLLRKIPQRKAKSNGLIKKSKQYYMAIFLMILFCFFIRLLTD</sequence>
<accession>A0A1B9P414</accession>
<dbReference type="AlphaFoldDB" id="A0A1B9P414"/>
<keyword evidence="1" id="KW-0812">Transmembrane</keyword>
<evidence type="ECO:0000313" key="3">
    <source>
        <dbReference type="Proteomes" id="UP000093523"/>
    </source>
</evidence>
<name>A0A1B9P414_ALILO</name>
<reference evidence="2 3" key="1">
    <citation type="submission" date="2016-06" db="EMBL/GenBank/DDBJ databases">
        <authorList>
            <person name="Kjaerup R.B."/>
            <person name="Dalgaard T.S."/>
            <person name="Juul-Madsen H.R."/>
        </authorList>
    </citation>
    <scope>NUCLEOTIDE SEQUENCE [LARGE SCALE GENOMIC DNA]</scope>
    <source>
        <strain evidence="2 3">1S159</strain>
    </source>
</reference>
<evidence type="ECO:0000256" key="1">
    <source>
        <dbReference type="SAM" id="Phobius"/>
    </source>
</evidence>